<sequence length="40" mass="4135">MAAGGSGLFSSYYSVAAAVTKKEGESSTGKLEKISRQSLH</sequence>
<reference evidence="2" key="1">
    <citation type="submission" date="2009-08" db="EMBL/GenBank/DDBJ databases">
        <authorList>
            <person name="Weinstock G."/>
            <person name="Sodergren E."/>
            <person name="Clifton S."/>
            <person name="Fulton L."/>
            <person name="Fulton B."/>
            <person name="Courtney L."/>
            <person name="Fronick C."/>
            <person name="Harrison M."/>
            <person name="Strong C."/>
            <person name="Farmer C."/>
            <person name="Delahaunty K."/>
            <person name="Markovic C."/>
            <person name="Hall O."/>
            <person name="Minx P."/>
            <person name="Tomlinson C."/>
            <person name="Mitreva M."/>
            <person name="Nelson J."/>
            <person name="Hou S."/>
            <person name="Wollam A."/>
            <person name="Pepin K.H."/>
            <person name="Johnson M."/>
            <person name="Bhonagiri V."/>
            <person name="Nash W.E."/>
            <person name="Warren W."/>
            <person name="Chinwalla A."/>
            <person name="Mardis E.R."/>
            <person name="Wilson R.K."/>
        </authorList>
    </citation>
    <scope>NUCLEOTIDE SEQUENCE [LARGE SCALE GENOMIC DNA]</scope>
    <source>
        <strain evidence="2">A2-165</strain>
    </source>
</reference>
<keyword evidence="3" id="KW-1185">Reference proteome</keyword>
<gene>
    <name evidence="2" type="ORF">FAEPRAA2165_00038</name>
</gene>
<evidence type="ECO:0000313" key="2">
    <source>
        <dbReference type="EMBL" id="EEU98110.1"/>
    </source>
</evidence>
<evidence type="ECO:0000256" key="1">
    <source>
        <dbReference type="SAM" id="MobiDB-lite"/>
    </source>
</evidence>
<dbReference type="EMBL" id="ACOP02000003">
    <property type="protein sequence ID" value="EEU98110.1"/>
    <property type="molecule type" value="Genomic_DNA"/>
</dbReference>
<evidence type="ECO:0000313" key="3">
    <source>
        <dbReference type="Proteomes" id="UP000004619"/>
    </source>
</evidence>
<feature type="region of interest" description="Disordered" evidence="1">
    <location>
        <begin position="21"/>
        <end position="40"/>
    </location>
</feature>
<accession>C7H1A0</accession>
<name>C7H1A0_FAED2</name>
<organism evidence="2 3">
    <name type="scientific">Faecalibacterium duncaniae (strain DSM 17677 / JCM 31915 / A2-165)</name>
    <name type="common">Faecalibacterium prausnitzii</name>
    <dbReference type="NCBI Taxonomy" id="411483"/>
    <lineage>
        <taxon>Bacteria</taxon>
        <taxon>Bacillati</taxon>
        <taxon>Bacillota</taxon>
        <taxon>Clostridia</taxon>
        <taxon>Eubacteriales</taxon>
        <taxon>Oscillospiraceae</taxon>
        <taxon>Faecalibacterium</taxon>
    </lineage>
</organism>
<protein>
    <submittedName>
        <fullName evidence="2">Uncharacterized protein</fullName>
    </submittedName>
</protein>
<proteinExistence type="predicted"/>
<dbReference type="AlphaFoldDB" id="C7H1A0"/>
<comment type="caution">
    <text evidence="2">The sequence shown here is derived from an EMBL/GenBank/DDBJ whole genome shotgun (WGS) entry which is preliminary data.</text>
</comment>
<dbReference type="HOGENOM" id="CLU_3289936_0_0_9"/>
<dbReference type="Proteomes" id="UP000004619">
    <property type="component" value="Unassembled WGS sequence"/>
</dbReference>